<reference evidence="3 4" key="1">
    <citation type="journal article" date="2024" name="Proc. Natl. Acad. Sci. U.S.A.">
        <title>The genetic regulatory architecture and epigenomic basis for age-related changes in rattlesnake venom.</title>
        <authorList>
            <person name="Hogan M.P."/>
            <person name="Holding M.L."/>
            <person name="Nystrom G.S."/>
            <person name="Colston T.J."/>
            <person name="Bartlett D.A."/>
            <person name="Mason A.J."/>
            <person name="Ellsworth S.A."/>
            <person name="Rautsaw R.M."/>
            <person name="Lawrence K.C."/>
            <person name="Strickland J.L."/>
            <person name="He B."/>
            <person name="Fraser P."/>
            <person name="Margres M.J."/>
            <person name="Gilbert D.M."/>
            <person name="Gibbs H.L."/>
            <person name="Parkinson C.L."/>
            <person name="Rokyta D.R."/>
        </authorList>
    </citation>
    <scope>NUCLEOTIDE SEQUENCE [LARGE SCALE GENOMIC DNA]</scope>
    <source>
        <strain evidence="3">DRR0105</strain>
    </source>
</reference>
<evidence type="ECO:0000313" key="3">
    <source>
        <dbReference type="EMBL" id="KAK9409127.1"/>
    </source>
</evidence>
<dbReference type="PANTHER" id="PTHR14672">
    <property type="entry name" value="MUCIN-16"/>
    <property type="match status" value="1"/>
</dbReference>
<dbReference type="PROSITE" id="PS50024">
    <property type="entry name" value="SEA"/>
    <property type="match status" value="9"/>
</dbReference>
<feature type="domain" description="SEA" evidence="2">
    <location>
        <begin position="1307"/>
        <end position="1415"/>
    </location>
</feature>
<dbReference type="InterPro" id="IPR028850">
    <property type="entry name" value="MUC16"/>
</dbReference>
<gene>
    <name evidence="3" type="ORF">NXF25_000302</name>
</gene>
<keyword evidence="1" id="KW-1133">Transmembrane helix</keyword>
<feature type="domain" description="SEA" evidence="2">
    <location>
        <begin position="50"/>
        <end position="171"/>
    </location>
</feature>
<feature type="domain" description="SEA" evidence="2">
    <location>
        <begin position="1434"/>
        <end position="1554"/>
    </location>
</feature>
<accession>A0AAW1C5E8</accession>
<keyword evidence="4" id="KW-1185">Reference proteome</keyword>
<feature type="transmembrane region" description="Helical" evidence="1">
    <location>
        <begin position="1567"/>
        <end position="1595"/>
    </location>
</feature>
<feature type="domain" description="SEA" evidence="2">
    <location>
        <begin position="187"/>
        <end position="308"/>
    </location>
</feature>
<evidence type="ECO:0000259" key="2">
    <source>
        <dbReference type="PROSITE" id="PS50024"/>
    </source>
</evidence>
<protein>
    <submittedName>
        <fullName evidence="3">Mucin-16-like</fullName>
    </submittedName>
</protein>
<dbReference type="SUPFAM" id="SSF82671">
    <property type="entry name" value="SEA domain"/>
    <property type="match status" value="12"/>
</dbReference>
<comment type="caution">
    <text evidence="3">The sequence shown here is derived from an EMBL/GenBank/DDBJ whole genome shotgun (WGS) entry which is preliminary data.</text>
</comment>
<keyword evidence="1" id="KW-0472">Membrane</keyword>
<dbReference type="Proteomes" id="UP001474421">
    <property type="component" value="Unassembled WGS sequence"/>
</dbReference>
<feature type="domain" description="SEA" evidence="2">
    <location>
        <begin position="904"/>
        <end position="1025"/>
    </location>
</feature>
<keyword evidence="1" id="KW-0812">Transmembrane</keyword>
<evidence type="ECO:0000313" key="4">
    <source>
        <dbReference type="Proteomes" id="UP001474421"/>
    </source>
</evidence>
<feature type="domain" description="SEA" evidence="2">
    <location>
        <begin position="1041"/>
        <end position="1162"/>
    </location>
</feature>
<feature type="domain" description="SEA" evidence="2">
    <location>
        <begin position="315"/>
        <end position="436"/>
    </location>
</feature>
<proteinExistence type="predicted"/>
<feature type="domain" description="SEA" evidence="2">
    <location>
        <begin position="452"/>
        <end position="573"/>
    </location>
</feature>
<name>A0AAW1C5E8_CROAD</name>
<dbReference type="Pfam" id="PF01390">
    <property type="entry name" value="SEA"/>
    <property type="match status" value="12"/>
</dbReference>
<dbReference type="EMBL" id="JAOTOJ010000001">
    <property type="protein sequence ID" value="KAK9409127.1"/>
    <property type="molecule type" value="Genomic_DNA"/>
</dbReference>
<dbReference type="PANTHER" id="PTHR14672:SF1">
    <property type="entry name" value="MUCIN-16"/>
    <property type="match status" value="1"/>
</dbReference>
<sequence>MFALSAGTYTTTTTSFPEGNLFTSEANIASTFISTTPIETVSPTSKPPVATECFTVNFIATNLIYRPQMDNPKSKLFSSTQGVFGNLLGQILNTSKIGPDFISCSLSTLRSVNEGKNTGVDSVCCYRKTTTAPPFDRVNIYRKFINETNGFTRMETYSLDPNSLFVNDYHEASPATTVSPTSKPPVATECFTVNFIATNLIYRPQMDNPKSKLFSSTQGVFGNLLGQILNTSKIGPDFISCSLSTLRSVNEGKNTGVDSVCCYRKTTTAPPFDRVNIYRKFINETNGFTRMETYSLDPNSLFVNAVSPTSKPPVATECFTVNFIATNLIYRPQMDNPKSKLFSSTQGVFGNLLGQILNTSKIGPDFINCSLSTLRSENQGENTGVDSVCCYRKTTTAPPFDRVNIYRKFINETNGFTKMERYSLDPNSLFVNDYHEASPVTTVSPTSIPPVTTECFTVNFIATNLIYRPQMDNPKSKFFSSTQGIFSNVLGQILNTSKIGPDFINCSLSTLRSLNQGENTGVDSVCCYRKTTTAPPFDRVNIYRKFINETNGFTKMEMYSLDPNSLFVNDYHEAPPATTVSPTSKPPVATECFTLGQILNTSKIGPDLINCSLSTLRSENQGENTGVDSVCCYRKTTTAPPFDRVNIYRKFINETNGFTKMERYSLDPNSLFVNDYHEAPPATTVSPTSKPPVATECFTLGQILNTSKIGPDLINCSLSTLRSENQGENTGVDSVCCYRKTTTAPPFDRVNIYRKFINETNGFTKMERYSLDPNSLFVNDYHEAPPATTVSPTSKPPVATECFTLGQILNTSKIGPDLINCSLSTLRSENQGENTGVDSVCCYRKTTTAPPFDRVNIYRKFINETNGFTKMERYSLDPNSLFVNDYHEASAPTTLSPTSRPPVAAECFTVNFIATNLIYRPQMANPTSRIFSSTQRFLVNLFGQILNTSKIGLDLINCSLTTLRPVNEGKNTGVDSVCCSRKTITAPPFDRVNIYRKFINETNGFTKMETYSLDPNSLFVNDYHEASPPTTVSPTSKPPVTTECFTVNLTIKNLMYRPPMGNPKSRLFSSTQGVLHKLLGQILNTSKVGPDLINCTLSTLRSMNQGKYTGVDSVCCYRKTTTAPPFDRVNIYRKFINETNGFTKMERYSLDSNSLFVNDYHEASPPTTLSPTSRPPVAAECFTVNFTATNLIYRPQMANPTSKIFSSTQRSLVNLLENILKNSDIGRDLINCHLSTLRSVNQRKYTGVDNVCCYRKAAAAPPFDPINIYQKFINETNHFTKMGRYNLDPNSLFVNGYSPSTTDSAPGLVGYKLGFKIINKNLTNTNPLSPEYKQLIGSISNELNQLFHQSSINDGFKICAVTKLRIGSIIVDCRCYFHPARNISKDTIKDVFQQETQNATSQWLGSRFQIMGFTMEVLETNTEAVNDKPPHMLKLKNFTVNFTIINLPYKDMKNPKSDVYQKTKESIKDELNHLYQRSNLSKSFLGCSVKNLRPTSHETQTGVNSICTFAMEFGSKTFDKDLVHDIFKNLTQNASLMGKYSLDNDSININAYPSAMTTKPSKQELPYWTIILICFSVLLSSIFLFLLCVMTAVWVKKRAGKYQIQRNMFGLYFPHMDMQKS</sequence>
<feature type="domain" description="SEA" evidence="2">
    <location>
        <begin position="1178"/>
        <end position="1299"/>
    </location>
</feature>
<dbReference type="SMART" id="SM00200">
    <property type="entry name" value="SEA"/>
    <property type="match status" value="5"/>
</dbReference>
<dbReference type="InterPro" id="IPR036364">
    <property type="entry name" value="SEA_dom_sf"/>
</dbReference>
<evidence type="ECO:0000256" key="1">
    <source>
        <dbReference type="SAM" id="Phobius"/>
    </source>
</evidence>
<organism evidence="3 4">
    <name type="scientific">Crotalus adamanteus</name>
    <name type="common">Eastern diamondback rattlesnake</name>
    <dbReference type="NCBI Taxonomy" id="8729"/>
    <lineage>
        <taxon>Eukaryota</taxon>
        <taxon>Metazoa</taxon>
        <taxon>Chordata</taxon>
        <taxon>Craniata</taxon>
        <taxon>Vertebrata</taxon>
        <taxon>Euteleostomi</taxon>
        <taxon>Lepidosauria</taxon>
        <taxon>Squamata</taxon>
        <taxon>Bifurcata</taxon>
        <taxon>Unidentata</taxon>
        <taxon>Episquamata</taxon>
        <taxon>Toxicofera</taxon>
        <taxon>Serpentes</taxon>
        <taxon>Colubroidea</taxon>
        <taxon>Viperidae</taxon>
        <taxon>Crotalinae</taxon>
        <taxon>Crotalus</taxon>
    </lineage>
</organism>
<dbReference type="InterPro" id="IPR000082">
    <property type="entry name" value="SEA_dom"/>
</dbReference>
<dbReference type="Gene3D" id="3.30.70.960">
    <property type="entry name" value="SEA domain"/>
    <property type="match status" value="12"/>
</dbReference>